<feature type="transmembrane region" description="Helical" evidence="8">
    <location>
        <begin position="356"/>
        <end position="379"/>
    </location>
</feature>
<feature type="region of interest" description="Disordered" evidence="7">
    <location>
        <begin position="1"/>
        <end position="40"/>
    </location>
</feature>
<dbReference type="Pfam" id="PF07690">
    <property type="entry name" value="MFS_1"/>
    <property type="match status" value="1"/>
</dbReference>
<keyword evidence="3" id="KW-0813">Transport</keyword>
<evidence type="ECO:0000256" key="3">
    <source>
        <dbReference type="ARBA" id="ARBA00022448"/>
    </source>
</evidence>
<dbReference type="InterPro" id="IPR051788">
    <property type="entry name" value="MFS_Transporter"/>
</dbReference>
<keyword evidence="5 8" id="KW-1133">Transmembrane helix</keyword>
<comment type="subcellular location">
    <subcellularLocation>
        <location evidence="1">Endomembrane system</location>
        <topology evidence="1">Multi-pass membrane protein</topology>
    </subcellularLocation>
</comment>
<feature type="transmembrane region" description="Helical" evidence="8">
    <location>
        <begin position="146"/>
        <end position="163"/>
    </location>
</feature>
<keyword evidence="4 8" id="KW-0812">Transmembrane</keyword>
<dbReference type="PANTHER" id="PTHR23514:SF3">
    <property type="entry name" value="BYPASS OF STOP CODON PROTEIN 6"/>
    <property type="match status" value="1"/>
</dbReference>
<feature type="transmembrane region" description="Helical" evidence="8">
    <location>
        <begin position="482"/>
        <end position="503"/>
    </location>
</feature>
<dbReference type="InterPro" id="IPR036259">
    <property type="entry name" value="MFS_trans_sf"/>
</dbReference>
<keyword evidence="11" id="KW-1185">Reference proteome</keyword>
<dbReference type="InterPro" id="IPR020846">
    <property type="entry name" value="MFS_dom"/>
</dbReference>
<accession>A0ABR1W7Z1</accession>
<evidence type="ECO:0000256" key="1">
    <source>
        <dbReference type="ARBA" id="ARBA00004127"/>
    </source>
</evidence>
<comment type="similarity">
    <text evidence="2">Belongs to the major facilitator superfamily.</text>
</comment>
<feature type="region of interest" description="Disordered" evidence="7">
    <location>
        <begin position="53"/>
        <end position="78"/>
    </location>
</feature>
<evidence type="ECO:0000256" key="2">
    <source>
        <dbReference type="ARBA" id="ARBA00008335"/>
    </source>
</evidence>
<protein>
    <recommendedName>
        <fullName evidence="9">Major facilitator superfamily (MFS) profile domain-containing protein</fullName>
    </recommendedName>
</protein>
<dbReference type="SUPFAM" id="SSF103473">
    <property type="entry name" value="MFS general substrate transporter"/>
    <property type="match status" value="1"/>
</dbReference>
<feature type="transmembrane region" description="Helical" evidence="8">
    <location>
        <begin position="267"/>
        <end position="285"/>
    </location>
</feature>
<dbReference type="Proteomes" id="UP001446871">
    <property type="component" value="Unassembled WGS sequence"/>
</dbReference>
<evidence type="ECO:0000313" key="11">
    <source>
        <dbReference type="Proteomes" id="UP001446871"/>
    </source>
</evidence>
<evidence type="ECO:0000259" key="9">
    <source>
        <dbReference type="PROSITE" id="PS50850"/>
    </source>
</evidence>
<evidence type="ECO:0000256" key="6">
    <source>
        <dbReference type="ARBA" id="ARBA00023136"/>
    </source>
</evidence>
<evidence type="ECO:0000256" key="7">
    <source>
        <dbReference type="SAM" id="MobiDB-lite"/>
    </source>
</evidence>
<organism evidence="10 11">
    <name type="scientific">Apiospora saccharicola</name>
    <dbReference type="NCBI Taxonomy" id="335842"/>
    <lineage>
        <taxon>Eukaryota</taxon>
        <taxon>Fungi</taxon>
        <taxon>Dikarya</taxon>
        <taxon>Ascomycota</taxon>
        <taxon>Pezizomycotina</taxon>
        <taxon>Sordariomycetes</taxon>
        <taxon>Xylariomycetidae</taxon>
        <taxon>Amphisphaeriales</taxon>
        <taxon>Apiosporaceae</taxon>
        <taxon>Apiospora</taxon>
    </lineage>
</organism>
<evidence type="ECO:0000256" key="5">
    <source>
        <dbReference type="ARBA" id="ARBA00022989"/>
    </source>
</evidence>
<comment type="caution">
    <text evidence="10">The sequence shown here is derived from an EMBL/GenBank/DDBJ whole genome shotgun (WGS) entry which is preliminary data.</text>
</comment>
<keyword evidence="6 8" id="KW-0472">Membrane</keyword>
<evidence type="ECO:0000313" key="10">
    <source>
        <dbReference type="EMBL" id="KAK8078288.1"/>
    </source>
</evidence>
<sequence length="515" mass="53967">MGRLPSLDWLFGRRPSSSPPAQSTESSPLLTDDDGANAQGNIAVVSDGTGVAATAADQPQQQLRYPTPNDGGGGDHHGNATTTCIATGSADAMAAYAAFQDEGSGYALKLAAAMYCFAVLGMFVSTTGVILSSVKSDYGGLSDTQVSLLFLAAPVGYLVAAQLNRRIHVRYGRRGIAVAGPCLHIAMAAVVALHPPSFAVVLGAWVVGSLGHGIVDGSVCAWAGDLEGASAASGMLHGAYSAGAGLGPFLAGTLISREGRGRWYEWFYVLLAASVLELLIMTFAFRADDAKSYRKHINNNNVIVPLLSESDHPSVRTSTRYRSVVGICASFLLVYVGTEALVTGWIVAYMERVRHLSLYAASLCSTAFGLGMATGRLVLGLVTEKFGVRRAVPVYIVGAILLDVWFALSPVSSESSATPAIVLIALVGFCLGPLFPSAIVLLVQLLPRHLHVRAVSVVALVGQVGAALLPFGLGVMAEVIGIQLLPLVVFVCLAIMLVLWGWFARPPSIRQAATW</sequence>
<dbReference type="PANTHER" id="PTHR23514">
    <property type="entry name" value="BYPASS OF STOP CODON PROTEIN 6"/>
    <property type="match status" value="1"/>
</dbReference>
<feature type="transmembrane region" description="Helical" evidence="8">
    <location>
        <begin position="391"/>
        <end position="408"/>
    </location>
</feature>
<dbReference type="PROSITE" id="PS50850">
    <property type="entry name" value="MFS"/>
    <property type="match status" value="1"/>
</dbReference>
<evidence type="ECO:0000256" key="4">
    <source>
        <dbReference type="ARBA" id="ARBA00022692"/>
    </source>
</evidence>
<feature type="domain" description="Major facilitator superfamily (MFS) profile" evidence="9">
    <location>
        <begin position="323"/>
        <end position="515"/>
    </location>
</feature>
<dbReference type="Gene3D" id="1.20.1250.20">
    <property type="entry name" value="MFS general substrate transporter like domains"/>
    <property type="match status" value="2"/>
</dbReference>
<feature type="compositionally biased region" description="Low complexity" evidence="7">
    <location>
        <begin position="15"/>
        <end position="28"/>
    </location>
</feature>
<dbReference type="EMBL" id="JAQQWM010000002">
    <property type="protein sequence ID" value="KAK8078288.1"/>
    <property type="molecule type" value="Genomic_DNA"/>
</dbReference>
<name>A0ABR1W7Z1_9PEZI</name>
<reference evidence="10 11" key="1">
    <citation type="submission" date="2023-01" db="EMBL/GenBank/DDBJ databases">
        <title>Analysis of 21 Apiospora genomes using comparative genomics revels a genus with tremendous synthesis potential of carbohydrate active enzymes and secondary metabolites.</title>
        <authorList>
            <person name="Sorensen T."/>
        </authorList>
    </citation>
    <scope>NUCLEOTIDE SEQUENCE [LARGE SCALE GENOMIC DNA]</scope>
    <source>
        <strain evidence="10 11">CBS 83171</strain>
    </source>
</reference>
<feature type="transmembrane region" description="Helical" evidence="8">
    <location>
        <begin position="324"/>
        <end position="350"/>
    </location>
</feature>
<proteinExistence type="inferred from homology"/>
<dbReference type="InterPro" id="IPR011701">
    <property type="entry name" value="MFS"/>
</dbReference>
<gene>
    <name evidence="10" type="ORF">PG996_004458</name>
</gene>
<feature type="transmembrane region" description="Helical" evidence="8">
    <location>
        <begin position="112"/>
        <end position="134"/>
    </location>
</feature>
<feature type="transmembrane region" description="Helical" evidence="8">
    <location>
        <begin position="420"/>
        <end position="443"/>
    </location>
</feature>
<feature type="transmembrane region" description="Helical" evidence="8">
    <location>
        <begin position="455"/>
        <end position="476"/>
    </location>
</feature>
<evidence type="ECO:0000256" key="8">
    <source>
        <dbReference type="SAM" id="Phobius"/>
    </source>
</evidence>